<sequence length="100" mass="11369">MGFYIQAPMNTMKAEWIAGVHGDAQLIPQPENFSDIPEGKFLIIVVNNGPFEAAAVAYSELEFNEFTNNPTDDRPKKFLLLSKKTTFELVPELKEYLEKM</sequence>
<proteinExistence type="predicted"/>
<comment type="caution">
    <text evidence="1">The sequence shown here is derived from an EMBL/GenBank/DDBJ whole genome shotgun (WGS) entry which is preliminary data.</text>
</comment>
<dbReference type="AlphaFoldDB" id="A0A0F9MBJ2"/>
<gene>
    <name evidence="1" type="ORF">LCGC14_1175660</name>
</gene>
<organism evidence="1">
    <name type="scientific">marine sediment metagenome</name>
    <dbReference type="NCBI Taxonomy" id="412755"/>
    <lineage>
        <taxon>unclassified sequences</taxon>
        <taxon>metagenomes</taxon>
        <taxon>ecological metagenomes</taxon>
    </lineage>
</organism>
<name>A0A0F9MBJ2_9ZZZZ</name>
<protein>
    <submittedName>
        <fullName evidence="1">Uncharacterized protein</fullName>
    </submittedName>
</protein>
<accession>A0A0F9MBJ2</accession>
<reference evidence="1" key="1">
    <citation type="journal article" date="2015" name="Nature">
        <title>Complex archaea that bridge the gap between prokaryotes and eukaryotes.</title>
        <authorList>
            <person name="Spang A."/>
            <person name="Saw J.H."/>
            <person name="Jorgensen S.L."/>
            <person name="Zaremba-Niedzwiedzka K."/>
            <person name="Martijn J."/>
            <person name="Lind A.E."/>
            <person name="van Eijk R."/>
            <person name="Schleper C."/>
            <person name="Guy L."/>
            <person name="Ettema T.J."/>
        </authorList>
    </citation>
    <scope>NUCLEOTIDE SEQUENCE</scope>
</reference>
<dbReference type="EMBL" id="LAZR01005845">
    <property type="protein sequence ID" value="KKM96696.1"/>
    <property type="molecule type" value="Genomic_DNA"/>
</dbReference>
<evidence type="ECO:0000313" key="1">
    <source>
        <dbReference type="EMBL" id="KKM96696.1"/>
    </source>
</evidence>